<organism evidence="1 2">
    <name type="scientific">Aliikangiella marina</name>
    <dbReference type="NCBI Taxonomy" id="1712262"/>
    <lineage>
        <taxon>Bacteria</taxon>
        <taxon>Pseudomonadati</taxon>
        <taxon>Pseudomonadota</taxon>
        <taxon>Gammaproteobacteria</taxon>
        <taxon>Oceanospirillales</taxon>
        <taxon>Pleioneaceae</taxon>
        <taxon>Aliikangiella</taxon>
    </lineage>
</organism>
<name>A0A545TBU1_9GAMM</name>
<dbReference type="Proteomes" id="UP000317839">
    <property type="component" value="Unassembled WGS sequence"/>
</dbReference>
<gene>
    <name evidence="1" type="ORF">FLL45_06890</name>
</gene>
<accession>A0A545TBU1</accession>
<dbReference type="EMBL" id="VIKR01000002">
    <property type="protein sequence ID" value="TQV74680.1"/>
    <property type="molecule type" value="Genomic_DNA"/>
</dbReference>
<reference evidence="1 2" key="1">
    <citation type="submission" date="2019-06" db="EMBL/GenBank/DDBJ databases">
        <title>Draft genome of Aliikangiella marina GYP-15.</title>
        <authorList>
            <person name="Wang G."/>
        </authorList>
    </citation>
    <scope>NUCLEOTIDE SEQUENCE [LARGE SCALE GENOMIC DNA]</scope>
    <source>
        <strain evidence="1 2">GYP-15</strain>
    </source>
</reference>
<sequence>MGPDSYAVITFSRSSSFNSIPRFDDNFDSGTWITQESPTTQVVFAGDTVIPSDTLKPTSFCQFTSEPLLTSSDPLQITNLVG</sequence>
<evidence type="ECO:0000313" key="1">
    <source>
        <dbReference type="EMBL" id="TQV74680.1"/>
    </source>
</evidence>
<dbReference type="AlphaFoldDB" id="A0A545TBU1"/>
<keyword evidence="2" id="KW-1185">Reference proteome</keyword>
<protein>
    <submittedName>
        <fullName evidence="1">Uncharacterized protein</fullName>
    </submittedName>
</protein>
<proteinExistence type="predicted"/>
<comment type="caution">
    <text evidence="1">The sequence shown here is derived from an EMBL/GenBank/DDBJ whole genome shotgun (WGS) entry which is preliminary data.</text>
</comment>
<dbReference type="RefSeq" id="WP_142941294.1">
    <property type="nucleotide sequence ID" value="NZ_VIKR01000002.1"/>
</dbReference>
<evidence type="ECO:0000313" key="2">
    <source>
        <dbReference type="Proteomes" id="UP000317839"/>
    </source>
</evidence>